<evidence type="ECO:0000313" key="2">
    <source>
        <dbReference type="EMBL" id="KAG5994010.1"/>
    </source>
</evidence>
<dbReference type="AlphaFoldDB" id="A0A9P7SXM8"/>
<feature type="compositionally biased region" description="Acidic residues" evidence="1">
    <location>
        <begin position="459"/>
        <end position="479"/>
    </location>
</feature>
<gene>
    <name evidence="2" type="ORF">E4U43_003340</name>
</gene>
<name>A0A9P7SXM8_9HYPO</name>
<dbReference type="EMBL" id="SRPW01002285">
    <property type="protein sequence ID" value="KAG5994010.1"/>
    <property type="molecule type" value="Genomic_DNA"/>
</dbReference>
<feature type="region of interest" description="Disordered" evidence="1">
    <location>
        <begin position="291"/>
        <end position="320"/>
    </location>
</feature>
<feature type="region of interest" description="Disordered" evidence="1">
    <location>
        <begin position="554"/>
        <end position="583"/>
    </location>
</feature>
<feature type="region of interest" description="Disordered" evidence="1">
    <location>
        <begin position="421"/>
        <end position="502"/>
    </location>
</feature>
<reference evidence="2" key="1">
    <citation type="journal article" date="2020" name="bioRxiv">
        <title>Whole genome comparisons of ergot fungi reveals the divergence and evolution of species within the genus Claviceps are the result of varying mechanisms driving genome evolution and host range expansion.</title>
        <authorList>
            <person name="Wyka S.A."/>
            <person name="Mondo S.J."/>
            <person name="Liu M."/>
            <person name="Dettman J."/>
            <person name="Nalam V."/>
            <person name="Broders K.D."/>
        </authorList>
    </citation>
    <scope>NUCLEOTIDE SEQUENCE</scope>
    <source>
        <strain evidence="2">CCC 602</strain>
    </source>
</reference>
<feature type="region of interest" description="Disordered" evidence="1">
    <location>
        <begin position="179"/>
        <end position="241"/>
    </location>
</feature>
<comment type="caution">
    <text evidence="2">The sequence shown here is derived from an EMBL/GenBank/DDBJ whole genome shotgun (WGS) entry which is preliminary data.</text>
</comment>
<keyword evidence="3" id="KW-1185">Reference proteome</keyword>
<feature type="compositionally biased region" description="Low complexity" evidence="1">
    <location>
        <begin position="189"/>
        <end position="205"/>
    </location>
</feature>
<feature type="region of interest" description="Disordered" evidence="1">
    <location>
        <begin position="1"/>
        <end position="53"/>
    </location>
</feature>
<organism evidence="2 3">
    <name type="scientific">Claviceps pusilla</name>
    <dbReference type="NCBI Taxonomy" id="123648"/>
    <lineage>
        <taxon>Eukaryota</taxon>
        <taxon>Fungi</taxon>
        <taxon>Dikarya</taxon>
        <taxon>Ascomycota</taxon>
        <taxon>Pezizomycotina</taxon>
        <taxon>Sordariomycetes</taxon>
        <taxon>Hypocreomycetidae</taxon>
        <taxon>Hypocreales</taxon>
        <taxon>Clavicipitaceae</taxon>
        <taxon>Claviceps</taxon>
    </lineage>
</organism>
<dbReference type="OrthoDB" id="4939762at2759"/>
<evidence type="ECO:0000256" key="1">
    <source>
        <dbReference type="SAM" id="MobiDB-lite"/>
    </source>
</evidence>
<sequence length="583" mass="63954">MRRFTYHGAHSASRQAGEDSGQAHPPGAGPQDRPLPARLVEKDDDDGDEEKKRLSRVESFSKWLAGVIPVNLIPSDLAAVLQHRANHRFAMAREQGVPMEQIYFGQDCLPTWETQYWDPEEESLHSILQERLCDLDRALQLSTLLQHEIQNKSNARMKLACELGIHLDAITMGSSLLPEWDTSPASAESSGTQTSTVTTDLTSGSYDDEEADSSMTSSKLAEGETREMSFVDDGDGSGAKVLDAETDDAVDLIGYASSENSEMLGARVEDAVDLSEHAVLETAHLQEPVLKRKRCSEGSDSSSDEADESSDGGDDDAVDIYLNNHVSPQPVYDEHGRSNILHDVEVVGSPGEPSSVVDLEVYLAVDDDGDGDDDDDEDLAEVELAVDRAAYERCFGVEGAIDVHVPGAEIFCFNRVEELGEEEVDEEENEDGVDEGFDDEDVDVELTSSDSEGHREEKEDAEENEDGVDEGVDDEDVDTELNSSLCSEEYSNEHGNYEGVADEDIDVDLNSSLCSEEHREDVDVELSSSLCSEEYSNEHGNYKGVADEDVDVELNSSLCSEEHGEDVDIELNSSHSEEYSEEE</sequence>
<feature type="compositionally biased region" description="Acidic residues" evidence="1">
    <location>
        <begin position="421"/>
        <end position="444"/>
    </location>
</feature>
<dbReference type="Proteomes" id="UP000748025">
    <property type="component" value="Unassembled WGS sequence"/>
</dbReference>
<protein>
    <submittedName>
        <fullName evidence="2">Uncharacterized protein</fullName>
    </submittedName>
</protein>
<accession>A0A9P7SXM8</accession>
<evidence type="ECO:0000313" key="3">
    <source>
        <dbReference type="Proteomes" id="UP000748025"/>
    </source>
</evidence>
<feature type="compositionally biased region" description="Acidic residues" evidence="1">
    <location>
        <begin position="302"/>
        <end position="318"/>
    </location>
</feature>
<proteinExistence type="predicted"/>